<dbReference type="SUPFAM" id="SSF47413">
    <property type="entry name" value="lambda repressor-like DNA-binding domains"/>
    <property type="match status" value="1"/>
</dbReference>
<feature type="domain" description="HTH cro/C1-type" evidence="4">
    <location>
        <begin position="12"/>
        <end position="66"/>
    </location>
</feature>
<dbReference type="InterPro" id="IPR014710">
    <property type="entry name" value="RmlC-like_jellyroll"/>
</dbReference>
<evidence type="ECO:0000259" key="4">
    <source>
        <dbReference type="PROSITE" id="PS50943"/>
    </source>
</evidence>
<dbReference type="Gene3D" id="2.60.120.10">
    <property type="entry name" value="Jelly Rolls"/>
    <property type="match status" value="1"/>
</dbReference>
<dbReference type="AlphaFoldDB" id="A0A1B7L7T9"/>
<evidence type="ECO:0000313" key="6">
    <source>
        <dbReference type="Proteomes" id="UP000078225"/>
    </source>
</evidence>
<accession>A0A1B7L7T9</accession>
<evidence type="ECO:0000313" key="5">
    <source>
        <dbReference type="EMBL" id="OAT78330.1"/>
    </source>
</evidence>
<dbReference type="SUPFAM" id="SSF51182">
    <property type="entry name" value="RmlC-like cupins"/>
    <property type="match status" value="1"/>
</dbReference>
<dbReference type="GO" id="GO:0003700">
    <property type="term" value="F:DNA-binding transcription factor activity"/>
    <property type="evidence" value="ECO:0007669"/>
    <property type="project" value="TreeGrafter"/>
</dbReference>
<dbReference type="SMART" id="SM00530">
    <property type="entry name" value="HTH_XRE"/>
    <property type="match status" value="1"/>
</dbReference>
<dbReference type="PROSITE" id="PS50943">
    <property type="entry name" value="HTH_CROC1"/>
    <property type="match status" value="1"/>
</dbReference>
<dbReference type="CDD" id="cd00093">
    <property type="entry name" value="HTH_XRE"/>
    <property type="match status" value="1"/>
</dbReference>
<keyword evidence="3" id="KW-0804">Transcription</keyword>
<sequence>MDDIAAWLSSTLKQLRQQRGWSLAQAAEKTGVSKAMLGQIERNESSPTVATLWKIATGLNVPLSRFITTPGSERPVYDAQQQAMVVTPLFPYDPVLRFDMFSITLAPGAQSDSSPHEQGVIEHVIVLTGELSLCVEGQWHTLSAGEAWRFIADVPHSYANHSAITTVFQSLIHYPSSTV</sequence>
<dbReference type="InterPro" id="IPR010982">
    <property type="entry name" value="Lambda_DNA-bd_dom_sf"/>
</dbReference>
<dbReference type="CDD" id="cd02209">
    <property type="entry name" value="cupin_XRE_C"/>
    <property type="match status" value="1"/>
</dbReference>
<evidence type="ECO:0000256" key="1">
    <source>
        <dbReference type="ARBA" id="ARBA00023015"/>
    </source>
</evidence>
<dbReference type="InterPro" id="IPR011051">
    <property type="entry name" value="RmlC_Cupin_sf"/>
</dbReference>
<dbReference type="OrthoDB" id="9792093at2"/>
<keyword evidence="2" id="KW-0238">DNA-binding</keyword>
<comment type="caution">
    <text evidence="5">The sequence shown here is derived from an EMBL/GenBank/DDBJ whole genome shotgun (WGS) entry which is preliminary data.</text>
</comment>
<reference evidence="6" key="1">
    <citation type="submission" date="2016-05" db="EMBL/GenBank/DDBJ databases">
        <authorList>
            <person name="Behera P."/>
            <person name="Vaishampayan P."/>
            <person name="Singh N."/>
            <person name="Raina V."/>
            <person name="Suar M."/>
            <person name="Pattnaik A."/>
            <person name="Rastogi G."/>
        </authorList>
    </citation>
    <scope>NUCLEOTIDE SEQUENCE [LARGE SCALE GENOMIC DNA]</scope>
    <source>
        <strain evidence="6">MP23</strain>
    </source>
</reference>
<dbReference type="InterPro" id="IPR050807">
    <property type="entry name" value="TransReg_Diox_bact_type"/>
</dbReference>
<dbReference type="GO" id="GO:0005829">
    <property type="term" value="C:cytosol"/>
    <property type="evidence" value="ECO:0007669"/>
    <property type="project" value="TreeGrafter"/>
</dbReference>
<dbReference type="GO" id="GO:0003677">
    <property type="term" value="F:DNA binding"/>
    <property type="evidence" value="ECO:0007669"/>
    <property type="project" value="UniProtKB-KW"/>
</dbReference>
<evidence type="ECO:0000256" key="3">
    <source>
        <dbReference type="ARBA" id="ARBA00023163"/>
    </source>
</evidence>
<dbReference type="PANTHER" id="PTHR46797">
    <property type="entry name" value="HTH-TYPE TRANSCRIPTIONAL REGULATOR"/>
    <property type="match status" value="1"/>
</dbReference>
<proteinExistence type="predicted"/>
<evidence type="ECO:0000256" key="2">
    <source>
        <dbReference type="ARBA" id="ARBA00023125"/>
    </source>
</evidence>
<keyword evidence="6" id="KW-1185">Reference proteome</keyword>
<name>A0A1B7L7T9_9ENTR</name>
<dbReference type="InterPro" id="IPR001387">
    <property type="entry name" value="Cro/C1-type_HTH"/>
</dbReference>
<gene>
    <name evidence="5" type="ORF">A9B99_00920</name>
</gene>
<dbReference type="Pfam" id="PF07883">
    <property type="entry name" value="Cupin_2"/>
    <property type="match status" value="1"/>
</dbReference>
<dbReference type="STRING" id="1691903.A9B99_00920"/>
<dbReference type="Pfam" id="PF01381">
    <property type="entry name" value="HTH_3"/>
    <property type="match status" value="1"/>
</dbReference>
<dbReference type="InterPro" id="IPR013096">
    <property type="entry name" value="Cupin_2"/>
</dbReference>
<dbReference type="Proteomes" id="UP000078225">
    <property type="component" value="Unassembled WGS sequence"/>
</dbReference>
<organism evidence="5 6">
    <name type="scientific">Mangrovibacter phragmitis</name>
    <dbReference type="NCBI Taxonomy" id="1691903"/>
    <lineage>
        <taxon>Bacteria</taxon>
        <taxon>Pseudomonadati</taxon>
        <taxon>Pseudomonadota</taxon>
        <taxon>Gammaproteobacteria</taxon>
        <taxon>Enterobacterales</taxon>
        <taxon>Enterobacteriaceae</taxon>
        <taxon>Mangrovibacter</taxon>
    </lineage>
</organism>
<protein>
    <submittedName>
        <fullName evidence="5">XRE family transcriptional regulator</fullName>
    </submittedName>
</protein>
<keyword evidence="1" id="KW-0805">Transcription regulation</keyword>
<dbReference type="EMBL" id="LYRP01000001">
    <property type="protein sequence ID" value="OAT78330.1"/>
    <property type="molecule type" value="Genomic_DNA"/>
</dbReference>
<dbReference type="Gene3D" id="1.10.260.40">
    <property type="entry name" value="lambda repressor-like DNA-binding domains"/>
    <property type="match status" value="1"/>
</dbReference>
<dbReference type="PANTHER" id="PTHR46797:SF23">
    <property type="entry name" value="HTH-TYPE TRANSCRIPTIONAL REGULATOR SUTR"/>
    <property type="match status" value="1"/>
</dbReference>
<dbReference type="RefSeq" id="WP_064593755.1">
    <property type="nucleotide sequence ID" value="NZ_JBDJAE010000001.1"/>
</dbReference>